<dbReference type="PATRIC" id="fig|56107.3.peg.2339"/>
<protein>
    <submittedName>
        <fullName evidence="4">ABC-type phosphate transport system, periplasmic component</fullName>
    </submittedName>
</protein>
<keyword evidence="2" id="KW-0812">Transmembrane</keyword>
<dbReference type="SUPFAM" id="SSF53850">
    <property type="entry name" value="Periplasmic binding protein-like II"/>
    <property type="match status" value="1"/>
</dbReference>
<feature type="transmembrane region" description="Helical" evidence="2">
    <location>
        <begin position="389"/>
        <end position="409"/>
    </location>
</feature>
<dbReference type="HOGENOM" id="CLU_006271_0_0_3"/>
<dbReference type="STRING" id="56107.Cylst_2114"/>
<proteinExistence type="predicted"/>
<accession>K9WVW2</accession>
<evidence type="ECO:0000256" key="2">
    <source>
        <dbReference type="SAM" id="Phobius"/>
    </source>
</evidence>
<dbReference type="RefSeq" id="WP_015207608.1">
    <property type="nucleotide sequence ID" value="NC_019757.1"/>
</dbReference>
<evidence type="ECO:0000256" key="1">
    <source>
        <dbReference type="ARBA" id="ARBA00022729"/>
    </source>
</evidence>
<dbReference type="PANTHER" id="PTHR30570">
    <property type="entry name" value="PERIPLASMIC PHOSPHATE BINDING COMPONENT OF PHOSPHATE ABC TRANSPORTER"/>
    <property type="match status" value="1"/>
</dbReference>
<dbReference type="InterPro" id="IPR032585">
    <property type="entry name" value="DUF4912"/>
</dbReference>
<keyword evidence="2" id="KW-0472">Membrane</keyword>
<dbReference type="eggNOG" id="COG3170">
    <property type="taxonomic scope" value="Bacteria"/>
</dbReference>
<organism evidence="4 5">
    <name type="scientific">Cylindrospermum stagnale PCC 7417</name>
    <dbReference type="NCBI Taxonomy" id="56107"/>
    <lineage>
        <taxon>Bacteria</taxon>
        <taxon>Bacillati</taxon>
        <taxon>Cyanobacteriota</taxon>
        <taxon>Cyanophyceae</taxon>
        <taxon>Nostocales</taxon>
        <taxon>Nostocaceae</taxon>
        <taxon>Cylindrospermum</taxon>
    </lineage>
</organism>
<dbReference type="InterPro" id="IPR024370">
    <property type="entry name" value="PBP_domain"/>
</dbReference>
<gene>
    <name evidence="4" type="ORF">Cylst_2114</name>
</gene>
<name>K9WVW2_9NOST</name>
<evidence type="ECO:0000313" key="5">
    <source>
        <dbReference type="Proteomes" id="UP000010475"/>
    </source>
</evidence>
<dbReference type="eggNOG" id="COG3330">
    <property type="taxonomic scope" value="Bacteria"/>
</dbReference>
<dbReference type="AlphaFoldDB" id="K9WVW2"/>
<dbReference type="EMBL" id="CP003642">
    <property type="protein sequence ID" value="AFZ24353.1"/>
    <property type="molecule type" value="Genomic_DNA"/>
</dbReference>
<dbReference type="Gene3D" id="3.40.190.10">
    <property type="entry name" value="Periplasmic binding protein-like II"/>
    <property type="match status" value="2"/>
</dbReference>
<keyword evidence="1" id="KW-0732">Signal</keyword>
<dbReference type="OrthoDB" id="417618at2"/>
<keyword evidence="5" id="KW-1185">Reference proteome</keyword>
<dbReference type="Pfam" id="PF16258">
    <property type="entry name" value="DUF4912"/>
    <property type="match status" value="1"/>
</dbReference>
<reference evidence="4 5" key="1">
    <citation type="submission" date="2012-06" db="EMBL/GenBank/DDBJ databases">
        <title>Finished chromosome of genome of Cylindrospermum stagnale PCC 7417.</title>
        <authorList>
            <consortium name="US DOE Joint Genome Institute"/>
            <person name="Gugger M."/>
            <person name="Coursin T."/>
            <person name="Rippka R."/>
            <person name="Tandeau De Marsac N."/>
            <person name="Huntemann M."/>
            <person name="Wei C.-L."/>
            <person name="Han J."/>
            <person name="Detter J.C."/>
            <person name="Han C."/>
            <person name="Tapia R."/>
            <person name="Chen A."/>
            <person name="Kyrpides N."/>
            <person name="Mavromatis K."/>
            <person name="Markowitz V."/>
            <person name="Szeto E."/>
            <person name="Ivanova N."/>
            <person name="Pagani I."/>
            <person name="Pati A."/>
            <person name="Goodwin L."/>
            <person name="Nordberg H.P."/>
            <person name="Cantor M.N."/>
            <person name="Hua S.X."/>
            <person name="Woyke T."/>
            <person name="Kerfeld C.A."/>
        </authorList>
    </citation>
    <scope>NUCLEOTIDE SEQUENCE [LARGE SCALE GENOMIC DNA]</scope>
    <source>
        <strain evidence="4 5">PCC 7417</strain>
    </source>
</reference>
<dbReference type="eggNOG" id="COG0226">
    <property type="taxonomic scope" value="Bacteria"/>
</dbReference>
<feature type="domain" description="PBP" evidence="3">
    <location>
        <begin position="55"/>
        <end position="281"/>
    </location>
</feature>
<dbReference type="InterPro" id="IPR050811">
    <property type="entry name" value="Phosphate_ABC_transporter"/>
</dbReference>
<evidence type="ECO:0000259" key="3">
    <source>
        <dbReference type="Pfam" id="PF12849"/>
    </source>
</evidence>
<keyword evidence="2" id="KW-1133">Transmembrane helix</keyword>
<dbReference type="KEGG" id="csg:Cylst_2114"/>
<dbReference type="PANTHER" id="PTHR30570:SF1">
    <property type="entry name" value="PHOSPHATE-BINDING PROTEIN PSTS"/>
    <property type="match status" value="1"/>
</dbReference>
<dbReference type="Pfam" id="PF12849">
    <property type="entry name" value="PBP_like_2"/>
    <property type="match status" value="1"/>
</dbReference>
<evidence type="ECO:0000313" key="4">
    <source>
        <dbReference type="EMBL" id="AFZ24353.1"/>
    </source>
</evidence>
<sequence length="1061" mass="114733">MWQQEKKDRAIVSLALWLALATAPMTATLLVSAPMLAETATDDPTFPLPQTVDNGTTVRIDGSSSLAAINQSLKENFEKQFSGTKVEVGVNGTDAALKALLLGNIDVAAIPRGLTPEEQAQGLEQVRLHREKIAIIVSTENPFKGSLTSKQFARIFRGEIKDWSRLGAPKGQIRFIDRPTTSDTRNAFRDYPAFKTGEFATGSNATQLAEDNTAELVKQLGKDGISYVTANQVSKLQDVRVLQLHQTSPDDPKYPFSQPLVYVYKQNPSPSVAGFLGFTLAPPGQKAIEEARTAEASAIASSVLQKFTTANQPASLTETLPAAASPIETAPVATASPIETAPVATAPVTTAPVATVSPTETLPGLTNSPREQLVLPEENNPPMERDIPLWLLLPLFVASIGGILLWWFLKRRSLADGETDSLVESTANPSIAVTDDASNLFSLNNGNQTNGGSHLTESTTSNGANIVENITPNKSATLAGGSSILSAFAAKSSDPQVTNTTTVNSPAEIISLDSGEVAWDIEAPAAVVNTSYPQLSNISESASDTKLSTDEVADSLPELPDEETDSLSVLLDEPEDELNLELATVEETDSLSVLLDEPEDELNLELATVEETDSLSVLLDEPEDELNLELATVEETDSLSLLLDEPEDELNLELATDEETDSLSVLLDEPEDELNLELATDEETDSLSLLLDESEDESNLELATDSLSESLDEPEDELNLELAADEVTNSVSILLDELEDELNLELAADEVTNSDSVLLDEPEDELNLELATEEVTNSEFVLPDVLESGLNAVADEADTTADLTEKISQVVASPEKDVAKTASNRTEVTTEDAALAAGVSIGAWATVYGVNNNLELEVQGQTNTEESANLLDVNHASSNVVLTPRTPKWAYVSWYVSETQKKVLRQQGDCLLAVRLYDVTDIDLSYQSPQLIQQYECEEATHDRYVAIPAGDRDYMTEIGYVTNGDRWLCIARSATVRIFSRPRTDFWFVADTELIIHGATEIDAKVTIGGHPIKLKPDGTFHLRIPFSDKLIDYLITASAANGEQTKTIHKKYSQETSDS</sequence>
<dbReference type="Proteomes" id="UP000010475">
    <property type="component" value="Chromosome"/>
</dbReference>